<keyword evidence="2" id="KW-0808">Transferase</keyword>
<dbReference type="EMBL" id="JPME01000010">
    <property type="protein sequence ID" value="KEZ90509.1"/>
    <property type="molecule type" value="Genomic_DNA"/>
</dbReference>
<dbReference type="STRING" id="29354.IO98_06910"/>
<dbReference type="PANTHER" id="PTHR42912">
    <property type="entry name" value="METHYLTRANSFERASE"/>
    <property type="match status" value="1"/>
</dbReference>
<feature type="domain" description="Methyltransferase type 11" evidence="1">
    <location>
        <begin position="61"/>
        <end position="146"/>
    </location>
</feature>
<dbReference type="Gene3D" id="3.40.50.150">
    <property type="entry name" value="Vaccinia Virus protein VP39"/>
    <property type="match status" value="1"/>
</dbReference>
<keyword evidence="2" id="KW-0489">Methyltransferase</keyword>
<dbReference type="InterPro" id="IPR050508">
    <property type="entry name" value="Methyltransf_Superfamily"/>
</dbReference>
<gene>
    <name evidence="2" type="ORF">IO98_06910</name>
</gene>
<dbReference type="GO" id="GO:0008757">
    <property type="term" value="F:S-adenosylmethionine-dependent methyltransferase activity"/>
    <property type="evidence" value="ECO:0007669"/>
    <property type="project" value="InterPro"/>
</dbReference>
<dbReference type="Pfam" id="PF08241">
    <property type="entry name" value="Methyltransf_11"/>
    <property type="match status" value="1"/>
</dbReference>
<protein>
    <submittedName>
        <fullName evidence="2">Methyltransferase type 11</fullName>
    </submittedName>
</protein>
<sequence>MNMQNESKETWKQIWTRKGRADSSVTDLLAYDGYEATKVDMEEVASQIIKRLDIHKNDRVLEVGCGAGALAQYLDCDYVGIDYSPTLVQKHIELLQNSVLTGEAADLPFKDKSFDKVICYGVYLYFENKDYAERATKELLRVARKGVLIGEIPMRSHREEHLLFSKEEFRGWDISDGFYDPYRKDRFNAVYIFS</sequence>
<comment type="caution">
    <text evidence="2">The sequence shown here is derived from an EMBL/GenBank/DDBJ whole genome shotgun (WGS) entry which is preliminary data.</text>
</comment>
<accession>A0A084JNH5</accession>
<reference evidence="2 3" key="1">
    <citation type="submission" date="2014-07" db="EMBL/GenBank/DDBJ databases">
        <title>Draft genome of Clostridium celerecrescens 152B isolated from sediments associated with methane hydrate from Krishna Godavari basin.</title>
        <authorList>
            <person name="Honkalas V.S."/>
            <person name="Dabir A.P."/>
            <person name="Arora P."/>
            <person name="Dhakephalkar P.K."/>
        </authorList>
    </citation>
    <scope>NUCLEOTIDE SEQUENCE [LARGE SCALE GENOMIC DNA]</scope>
    <source>
        <strain evidence="2 3">152B</strain>
    </source>
</reference>
<dbReference type="Proteomes" id="UP000028525">
    <property type="component" value="Unassembled WGS sequence"/>
</dbReference>
<dbReference type="GO" id="GO:0032259">
    <property type="term" value="P:methylation"/>
    <property type="evidence" value="ECO:0007669"/>
    <property type="project" value="UniProtKB-KW"/>
</dbReference>
<dbReference type="InterPro" id="IPR029063">
    <property type="entry name" value="SAM-dependent_MTases_sf"/>
</dbReference>
<dbReference type="RefSeq" id="WP_051835086.1">
    <property type="nucleotide sequence ID" value="NZ_JPME01000010.1"/>
</dbReference>
<dbReference type="CDD" id="cd02440">
    <property type="entry name" value="AdoMet_MTases"/>
    <property type="match status" value="1"/>
</dbReference>
<evidence type="ECO:0000313" key="3">
    <source>
        <dbReference type="Proteomes" id="UP000028525"/>
    </source>
</evidence>
<dbReference type="SUPFAM" id="SSF53335">
    <property type="entry name" value="S-adenosyl-L-methionine-dependent methyltransferases"/>
    <property type="match status" value="1"/>
</dbReference>
<proteinExistence type="predicted"/>
<dbReference type="InterPro" id="IPR013216">
    <property type="entry name" value="Methyltransf_11"/>
</dbReference>
<evidence type="ECO:0000259" key="1">
    <source>
        <dbReference type="Pfam" id="PF08241"/>
    </source>
</evidence>
<name>A0A084JNH5_9FIRM</name>
<dbReference type="OrthoDB" id="9808140at2"/>
<organism evidence="2 3">
    <name type="scientific">Lacrimispora celerecrescens</name>
    <dbReference type="NCBI Taxonomy" id="29354"/>
    <lineage>
        <taxon>Bacteria</taxon>
        <taxon>Bacillati</taxon>
        <taxon>Bacillota</taxon>
        <taxon>Clostridia</taxon>
        <taxon>Lachnospirales</taxon>
        <taxon>Lachnospiraceae</taxon>
        <taxon>Lacrimispora</taxon>
    </lineage>
</organism>
<keyword evidence="3" id="KW-1185">Reference proteome</keyword>
<dbReference type="AlphaFoldDB" id="A0A084JNH5"/>
<evidence type="ECO:0000313" key="2">
    <source>
        <dbReference type="EMBL" id="KEZ90509.1"/>
    </source>
</evidence>